<evidence type="ECO:0008006" key="3">
    <source>
        <dbReference type="Google" id="ProtNLM"/>
    </source>
</evidence>
<reference evidence="1 2" key="1">
    <citation type="submission" date="2016-10" db="EMBL/GenBank/DDBJ databases">
        <authorList>
            <person name="de Groot N.N."/>
        </authorList>
    </citation>
    <scope>NUCLEOTIDE SEQUENCE [LARGE SCALE GENOMIC DNA]</scope>
    <source>
        <strain evidence="1 2">CGMCC 1.7659</strain>
    </source>
</reference>
<dbReference type="AlphaFoldDB" id="A0A1I4W2P6"/>
<dbReference type="RefSeq" id="WP_175497898.1">
    <property type="nucleotide sequence ID" value="NZ_FOVF01000003.1"/>
</dbReference>
<gene>
    <name evidence="1" type="ORF">SAMN05216289_103278</name>
</gene>
<organism evidence="1 2">
    <name type="scientific">Dokdonella immobilis</name>
    <dbReference type="NCBI Taxonomy" id="578942"/>
    <lineage>
        <taxon>Bacteria</taxon>
        <taxon>Pseudomonadati</taxon>
        <taxon>Pseudomonadota</taxon>
        <taxon>Gammaproteobacteria</taxon>
        <taxon>Lysobacterales</taxon>
        <taxon>Rhodanobacteraceae</taxon>
        <taxon>Dokdonella</taxon>
    </lineage>
</organism>
<dbReference type="Proteomes" id="UP000198575">
    <property type="component" value="Unassembled WGS sequence"/>
</dbReference>
<proteinExistence type="predicted"/>
<sequence>MTTARSLLIDPESPGFYHYISRCVGRTWLCGVDSFDGKSNEHRRDWAEQ</sequence>
<accession>A0A1I4W2P6</accession>
<dbReference type="STRING" id="578942.SAMN05216289_103278"/>
<protein>
    <recommendedName>
        <fullName evidence="3">Transposase</fullName>
    </recommendedName>
</protein>
<dbReference type="EMBL" id="FOVF01000003">
    <property type="protein sequence ID" value="SFN07496.1"/>
    <property type="molecule type" value="Genomic_DNA"/>
</dbReference>
<evidence type="ECO:0000313" key="2">
    <source>
        <dbReference type="Proteomes" id="UP000198575"/>
    </source>
</evidence>
<name>A0A1I4W2P6_9GAMM</name>
<evidence type="ECO:0000313" key="1">
    <source>
        <dbReference type="EMBL" id="SFN07496.1"/>
    </source>
</evidence>
<keyword evidence="2" id="KW-1185">Reference proteome</keyword>